<evidence type="ECO:0000313" key="2">
    <source>
        <dbReference type="EMBL" id="KAF2445315.1"/>
    </source>
</evidence>
<comment type="caution">
    <text evidence="2">The sequence shown here is derived from an EMBL/GenBank/DDBJ whole genome shotgun (WGS) entry which is preliminary data.</text>
</comment>
<keyword evidence="1" id="KW-0472">Membrane</keyword>
<keyword evidence="1" id="KW-1133">Transmembrane helix</keyword>
<evidence type="ECO:0000256" key="1">
    <source>
        <dbReference type="SAM" id="Phobius"/>
    </source>
</evidence>
<dbReference type="EMBL" id="MU001499">
    <property type="protein sequence ID" value="KAF2445315.1"/>
    <property type="molecule type" value="Genomic_DNA"/>
</dbReference>
<dbReference type="OrthoDB" id="6509908at2759"/>
<dbReference type="Proteomes" id="UP000799764">
    <property type="component" value="Unassembled WGS sequence"/>
</dbReference>
<feature type="transmembrane region" description="Helical" evidence="1">
    <location>
        <begin position="41"/>
        <end position="63"/>
    </location>
</feature>
<dbReference type="AlphaFoldDB" id="A0A9P4PHU4"/>
<accession>A0A9P4PHU4</accession>
<organism evidence="2 3">
    <name type="scientific">Karstenula rhodostoma CBS 690.94</name>
    <dbReference type="NCBI Taxonomy" id="1392251"/>
    <lineage>
        <taxon>Eukaryota</taxon>
        <taxon>Fungi</taxon>
        <taxon>Dikarya</taxon>
        <taxon>Ascomycota</taxon>
        <taxon>Pezizomycotina</taxon>
        <taxon>Dothideomycetes</taxon>
        <taxon>Pleosporomycetidae</taxon>
        <taxon>Pleosporales</taxon>
        <taxon>Massarineae</taxon>
        <taxon>Didymosphaeriaceae</taxon>
        <taxon>Karstenula</taxon>
    </lineage>
</organism>
<proteinExistence type="predicted"/>
<keyword evidence="3" id="KW-1185">Reference proteome</keyword>
<reference evidence="2" key="1">
    <citation type="journal article" date="2020" name="Stud. Mycol.">
        <title>101 Dothideomycetes genomes: a test case for predicting lifestyles and emergence of pathogens.</title>
        <authorList>
            <person name="Haridas S."/>
            <person name="Albert R."/>
            <person name="Binder M."/>
            <person name="Bloem J."/>
            <person name="Labutti K."/>
            <person name="Salamov A."/>
            <person name="Andreopoulos B."/>
            <person name="Baker S."/>
            <person name="Barry K."/>
            <person name="Bills G."/>
            <person name="Bluhm B."/>
            <person name="Cannon C."/>
            <person name="Castanera R."/>
            <person name="Culley D."/>
            <person name="Daum C."/>
            <person name="Ezra D."/>
            <person name="Gonzalez J."/>
            <person name="Henrissat B."/>
            <person name="Kuo A."/>
            <person name="Liang C."/>
            <person name="Lipzen A."/>
            <person name="Lutzoni F."/>
            <person name="Magnuson J."/>
            <person name="Mondo S."/>
            <person name="Nolan M."/>
            <person name="Ohm R."/>
            <person name="Pangilinan J."/>
            <person name="Park H.-J."/>
            <person name="Ramirez L."/>
            <person name="Alfaro M."/>
            <person name="Sun H."/>
            <person name="Tritt A."/>
            <person name="Yoshinaga Y."/>
            <person name="Zwiers L.-H."/>
            <person name="Turgeon B."/>
            <person name="Goodwin S."/>
            <person name="Spatafora J."/>
            <person name="Crous P."/>
            <person name="Grigoriev I."/>
        </authorList>
    </citation>
    <scope>NUCLEOTIDE SEQUENCE</scope>
    <source>
        <strain evidence="2">CBS 690.94</strain>
    </source>
</reference>
<name>A0A9P4PHU4_9PLEO</name>
<protein>
    <submittedName>
        <fullName evidence="2">Uncharacterized protein</fullName>
    </submittedName>
</protein>
<sequence length="64" mass="7070">MATSGSRVYTTLQFLGVLNAFGVFQTYYKSGVLFDRTLLDIAWIGAIQSFMVLLMGVNVGPIYN</sequence>
<evidence type="ECO:0000313" key="3">
    <source>
        <dbReference type="Proteomes" id="UP000799764"/>
    </source>
</evidence>
<keyword evidence="1" id="KW-0812">Transmembrane</keyword>
<feature type="transmembrane region" description="Helical" evidence="1">
    <location>
        <begin position="12"/>
        <end position="29"/>
    </location>
</feature>
<gene>
    <name evidence="2" type="ORF">P171DRAFT_411057</name>
</gene>